<dbReference type="CDD" id="cd00170">
    <property type="entry name" value="SEC14"/>
    <property type="match status" value="1"/>
</dbReference>
<feature type="compositionally biased region" description="Polar residues" evidence="3">
    <location>
        <begin position="2714"/>
        <end position="2729"/>
    </location>
</feature>
<dbReference type="SUPFAM" id="SSF48350">
    <property type="entry name" value="GTPase activation domain, GAP"/>
    <property type="match status" value="1"/>
</dbReference>
<keyword evidence="1" id="KW-0343">GTPase activation</keyword>
<feature type="compositionally biased region" description="Acidic residues" evidence="3">
    <location>
        <begin position="2752"/>
        <end position="2761"/>
    </location>
</feature>
<dbReference type="InterPro" id="IPR023152">
    <property type="entry name" value="RasGAP_CS"/>
</dbReference>
<dbReference type="InterPro" id="IPR011993">
    <property type="entry name" value="PH-like_dom_sf"/>
</dbReference>
<organism evidence="6 7">
    <name type="scientific">Geodia barretti</name>
    <name type="common">Barrett's horny sponge</name>
    <dbReference type="NCBI Taxonomy" id="519541"/>
    <lineage>
        <taxon>Eukaryota</taxon>
        <taxon>Metazoa</taxon>
        <taxon>Porifera</taxon>
        <taxon>Demospongiae</taxon>
        <taxon>Heteroscleromorpha</taxon>
        <taxon>Tetractinellida</taxon>
        <taxon>Astrophorina</taxon>
        <taxon>Geodiidae</taxon>
        <taxon>Geodia</taxon>
    </lineage>
</organism>
<name>A0AA35WQL2_GEOBA</name>
<dbReference type="PROSITE" id="PS00509">
    <property type="entry name" value="RAS_GTPASE_ACTIV_1"/>
    <property type="match status" value="1"/>
</dbReference>
<evidence type="ECO:0000256" key="1">
    <source>
        <dbReference type="ARBA" id="ARBA00022468"/>
    </source>
</evidence>
<evidence type="ECO:0000256" key="2">
    <source>
        <dbReference type="ARBA" id="ARBA00022553"/>
    </source>
</evidence>
<proteinExistence type="predicted"/>
<feature type="non-terminal residue" evidence="6">
    <location>
        <position position="1"/>
    </location>
</feature>
<dbReference type="Proteomes" id="UP001174909">
    <property type="component" value="Unassembled WGS sequence"/>
</dbReference>
<sequence length="2761" mass="308725">FCLPAALSQHGSEDLLLGLLISSINLRGLLYIRIAMESSTAWIEAVTQRLSSTLPHKVDRGPWSAGNSKVQYKNTGDCIVGLSQQEFSTVINGICSIIAELIQTTPPTNANSVEKESYILVLEILASCLAKKEGTPVEDDDVHSLLSLYQKITQLCLLPGENAGCIREKAQRVLFFLSGLHFHGIFNKIILRVTSVNRVLSSQGGDAASSELCVIQLILHLNLNAARLQQILQVMVTSFKDLKKQKNIFVTIPPILHRSIWNFISEYPSQFNDLLNKEYPSLPRSAEKLFMMCDEYADNQRRKSQVWPLQNTLLILCPNILRDIAESGIDNSSGPHKAQRAFLSAVMKALASISKQMCEAATVCGVDMFKACAYVGDSSAPVFRYYLNLIQGNLQNLLFNPQQGLFLHQSSSTLALIPTFTDLGMMVTCLVAQFRCNYRNSHIFSVCLNPSSPPIFRLAFIRSIHTLLEQNTLPSWPGPEAVHTYAPQLREIFQNVLPQLRRYDTSQPNLAFDVKAYLTTSATAASMLTNKNKADRKSLVEMITHYQLMAGLIRLFEIDPMLAFAAPPQGKHGVTESLQLMAGLVSILQHQSLPNMPLHVHDVLLTLHRPDNIELWDPHDSLSAFWEISNQVTYSIALKLFGRKTSNPIQLLGLLKQILQYRTHFLKKRSSEAMQSSSSKIAPQMYTMLETVLLLFIRNTNVEAVTIAMSCFKYLVLEAELVMNPMEPSVVTYCPNLLAYQQLDQASSEPQIGRASQQKKVRSILRELVHTPGSALAWEDTYSSWRVTKSILLAYQKEEATNPPDLLRFSTESFPRQIMRRVNTLAQSSALGTGGSREQVSVREGEDITSSLQSWTNMTGFLCSLAGVSTKPSSGYSFLLMSTSNSSINSMDGEVNPPTVHRNTGTSVAPTIKDPNHRVRRSSSYHGGRPKSVVNVSPARTSALESSCVVHPSARLSGEGMLEDPSGTRTSQTETFISELIFLLSCHNEAIGVNIRETVKELVSFELSPPVYPYLFRCMVVETSGIFSDGRLVIQERHTALIDQLVSIVHHILESRTEDALEHLAHVKMDDLIMNFIIYVNSLDSTTRSLTISVKLCHLIETLMQHSRDLSFRQEVQFRNQVAEHLTGWVKGQVCLSASSTSHMENVQNDLDLGAMKALGQVLNGLVLQPRGMTGDIFEQKSKLFQRYFTKFMDLIHSLNHVDWSVLSPIHTHSLQRHVAQLKEATICAMAHMLTANIDSGLTHAIGLGYHEDLRTRTSFIEVLTSILKEGAQFSSLAETALADRLNQMLDLVTTETADGDLPLVMALIDSVPPENVDELAEVLVTLFDSKHKLAPFLISILNTEMDDAESGRVDTLFRGNTIACKVLSSSFKTFGLYYLQSVVRPLILQLLKMGDKDFEVDPARMSDTSRLTENQANLLDLVQTFCSTIISSLPSVPLQLRTVCHTLYSVVAEHYPDGSLDTVSSALFLRFINPAIVSPQSYNLVQGDIPNGARRGLTFISKVLQNLANHIEFKKEAHMQVFNQFLRDNFERTRNHALHLSAMGPFKDGEAVEYISFLKESLKHRLHSLLWSHQDQMAAYAASTRTSVSARQPFHQLNTLLAQLGAPNYRRKRTSYTIKRRSTMVSSQLEAFLETMAGECDEKALRAIKASDIFYSGGVSKLGNPVFYFIARKFRGDQISFSHQMLYHIMTLLKSCTDKSFEIVIDLTQATQINEPDLELLVKFAAYVPELVMSQIEAVYIYNTNLAFRNYAHKLSSAIRIFSHIKGAKRVMLVDTLSQFSSHIDISELKLSSGTMVFEEEEGKVEFNQAHFLVTKAKTLMVLQVPSRLQVCPHGLVVHMTEKMKVFESLVLIKEIYHISDIREVYSEDKESLTVRLVEGSHPLKFTVNKVEEVVKAIGTVISRWQNQQPSRYMSERKLEPKDVPGTFLNLALLNLGSTDADLRVAAYKLLSGVKQAFHLRISYQLESSHDLCVPMNTAPFVMTVSRELAQKEPHLTLEFLSEVVAGFQQYTPALKQFCLAYMSPWLPNLSLSLFEATATDHEKLMRLVDMLVALSISEDAIYPLIQSFVWDKIGGEPRLLKRVLDSFIRMSISDGLGSRKLEVLADTAVTLEQSTDGAVTTEVIKKILKTIAHTSDKVTQSLEQHFLWSELTVLSRFLLALSCNNPRNAVKNLTDVFYLCIIMMGNGPSFVKATIHGIVLNTVQSLASVPEIMANEEATKSVSLKLAEISEPKFYHQFGIQKRASSLAYQRSVQPGRGPALELGHHGSPSSTCVTAITQHLLDLVNATAHLIPECTWMQRWQKLARRTSFHYNPALQTRSFLMLGVISNKASLSLVTRTLRVLEETLGRREDEVYLLESITICLTAFLPLLEEGSKLIYHFFWVAVGIMQLGEATLYAASLELMEACIKKLTLMKVFEKQTLTSAMQPSREELEWPLSQMDREVGISFSSDFNFSLAALLYKGFSHPLSTVRTRTQELLTTLFFIHSPDVSGGRIEVYQDNLAYITVLFPESEIVRKHLREPRPRLKTLASSLEDSPTHSSYNTLLSSHAVPSQKQQILFLFVLACALINTQDEKKTQILYEFLANASKVYFNVFPLIRSVLMQNLVLTLQQSQSPHVLSAVQQLVSVAVERVPSDTDCKLTVINDLGFGGVREFFNPFPKHGLVYPTSQGTLLQKYLETLVAHLSPSEECVSKSHSLSSMKDFATNGSTNYPLSGSSALRRSSQAIPPSHNHQRTGSGPSPNKTPQETDTLDPDDTDF</sequence>
<dbReference type="PROSITE" id="PS50191">
    <property type="entry name" value="CRAL_TRIO"/>
    <property type="match status" value="1"/>
</dbReference>
<dbReference type="Pfam" id="PF13716">
    <property type="entry name" value="CRAL_TRIO_2"/>
    <property type="match status" value="1"/>
</dbReference>
<feature type="domain" description="Ras-GAP" evidence="4">
    <location>
        <begin position="1316"/>
        <end position="1510"/>
    </location>
</feature>
<dbReference type="InterPro" id="IPR039360">
    <property type="entry name" value="Ras_GTPase"/>
</dbReference>
<evidence type="ECO:0000313" key="6">
    <source>
        <dbReference type="EMBL" id="CAI8022722.1"/>
    </source>
</evidence>
<evidence type="ECO:0000259" key="4">
    <source>
        <dbReference type="PROSITE" id="PS50018"/>
    </source>
</evidence>
<dbReference type="Gene3D" id="3.40.525.10">
    <property type="entry name" value="CRAL-TRIO lipid binding domain"/>
    <property type="match status" value="1"/>
</dbReference>
<dbReference type="PROSITE" id="PS50018">
    <property type="entry name" value="RAS_GTPASE_ACTIV_2"/>
    <property type="match status" value="1"/>
</dbReference>
<dbReference type="InterPro" id="IPR036865">
    <property type="entry name" value="CRAL-TRIO_dom_sf"/>
</dbReference>
<reference evidence="6" key="1">
    <citation type="submission" date="2023-03" db="EMBL/GenBank/DDBJ databases">
        <authorList>
            <person name="Steffen K."/>
            <person name="Cardenas P."/>
        </authorList>
    </citation>
    <scope>NUCLEOTIDE SEQUENCE</scope>
</reference>
<dbReference type="InterPro" id="IPR008936">
    <property type="entry name" value="Rho_GTPase_activation_prot"/>
</dbReference>
<dbReference type="EMBL" id="CASHTH010001975">
    <property type="protein sequence ID" value="CAI8022722.1"/>
    <property type="molecule type" value="Genomic_DNA"/>
</dbReference>
<dbReference type="Pfam" id="PF21877">
    <property type="entry name" value="PH_NF1"/>
    <property type="match status" value="1"/>
</dbReference>
<protein>
    <submittedName>
        <fullName evidence="6">Neurofibromin</fullName>
    </submittedName>
</protein>
<gene>
    <name evidence="6" type="ORF">GBAR_LOCUS13320</name>
</gene>
<dbReference type="PANTHER" id="PTHR10194:SF142">
    <property type="entry name" value="NEUROFIBROMIN"/>
    <property type="match status" value="1"/>
</dbReference>
<dbReference type="GO" id="GO:0005096">
    <property type="term" value="F:GTPase activator activity"/>
    <property type="evidence" value="ECO:0007669"/>
    <property type="project" value="UniProtKB-KW"/>
</dbReference>
<dbReference type="InterPro" id="IPR054071">
    <property type="entry name" value="PH_NF1"/>
</dbReference>
<keyword evidence="7" id="KW-1185">Reference proteome</keyword>
<accession>A0AA35WQL2</accession>
<dbReference type="InterPro" id="IPR001936">
    <property type="entry name" value="RasGAP_dom"/>
</dbReference>
<dbReference type="PANTHER" id="PTHR10194">
    <property type="entry name" value="RAS GTPASE-ACTIVATING PROTEINS"/>
    <property type="match status" value="1"/>
</dbReference>
<keyword evidence="2" id="KW-0597">Phosphoprotein</keyword>
<dbReference type="SMART" id="SM00323">
    <property type="entry name" value="RasGAP"/>
    <property type="match status" value="1"/>
</dbReference>
<comment type="caution">
    <text evidence="6">The sequence shown here is derived from an EMBL/GenBank/DDBJ whole genome shotgun (WGS) entry which is preliminary data.</text>
</comment>
<feature type="region of interest" description="Disordered" evidence="3">
    <location>
        <begin position="899"/>
        <end position="934"/>
    </location>
</feature>
<dbReference type="Gene3D" id="2.30.29.30">
    <property type="entry name" value="Pleckstrin-homology domain (PH domain)/Phosphotyrosine-binding domain (PTB)"/>
    <property type="match status" value="1"/>
</dbReference>
<evidence type="ECO:0000259" key="5">
    <source>
        <dbReference type="PROSITE" id="PS50191"/>
    </source>
</evidence>
<feature type="region of interest" description="Disordered" evidence="3">
    <location>
        <begin position="2714"/>
        <end position="2761"/>
    </location>
</feature>
<evidence type="ECO:0000256" key="3">
    <source>
        <dbReference type="SAM" id="MobiDB-lite"/>
    </source>
</evidence>
<feature type="domain" description="CRAL-TRIO" evidence="5">
    <location>
        <begin position="1642"/>
        <end position="1810"/>
    </location>
</feature>
<dbReference type="Pfam" id="PF00616">
    <property type="entry name" value="RasGAP"/>
    <property type="match status" value="1"/>
</dbReference>
<dbReference type="InterPro" id="IPR001251">
    <property type="entry name" value="CRAL-TRIO_dom"/>
</dbReference>
<evidence type="ECO:0000313" key="7">
    <source>
        <dbReference type="Proteomes" id="UP001174909"/>
    </source>
</evidence>
<feature type="compositionally biased region" description="Polar residues" evidence="3">
    <location>
        <begin position="2737"/>
        <end position="2751"/>
    </location>
</feature>
<dbReference type="Gene3D" id="1.10.506.10">
    <property type="entry name" value="GTPase Activation - p120gap, domain 1"/>
    <property type="match status" value="2"/>
</dbReference>